<dbReference type="InterPro" id="IPR000060">
    <property type="entry name" value="BCCT_transptr"/>
</dbReference>
<dbReference type="PROSITE" id="PS01303">
    <property type="entry name" value="BCCT"/>
    <property type="match status" value="1"/>
</dbReference>
<evidence type="ECO:0000256" key="7">
    <source>
        <dbReference type="ARBA" id="ARBA00023136"/>
    </source>
</evidence>
<evidence type="ECO:0000313" key="10">
    <source>
        <dbReference type="Proteomes" id="UP000217154"/>
    </source>
</evidence>
<keyword evidence="7 8" id="KW-0472">Membrane</keyword>
<keyword evidence="4" id="KW-1003">Cell membrane</keyword>
<dbReference type="Proteomes" id="UP000217154">
    <property type="component" value="Chromosome"/>
</dbReference>
<keyword evidence="3" id="KW-0813">Transport</keyword>
<dbReference type="PANTHER" id="PTHR30047">
    <property type="entry name" value="HIGH-AFFINITY CHOLINE TRANSPORT PROTEIN-RELATED"/>
    <property type="match status" value="1"/>
</dbReference>
<dbReference type="AlphaFoldDB" id="A0A250DD29"/>
<feature type="transmembrane region" description="Helical" evidence="8">
    <location>
        <begin position="335"/>
        <end position="358"/>
    </location>
</feature>
<feature type="transmembrane region" description="Helical" evidence="8">
    <location>
        <begin position="392"/>
        <end position="419"/>
    </location>
</feature>
<dbReference type="GO" id="GO:0022857">
    <property type="term" value="F:transmembrane transporter activity"/>
    <property type="evidence" value="ECO:0007669"/>
    <property type="project" value="InterPro"/>
</dbReference>
<comment type="similarity">
    <text evidence="2">Belongs to the BCCT transporter (TC 2.A.15) family.</text>
</comment>
<proteinExistence type="inferred from homology"/>
<name>A0A250DD29_9BURK</name>
<comment type="subcellular location">
    <subcellularLocation>
        <location evidence="1">Cell membrane</location>
        <topology evidence="1">Multi-pass membrane protein</topology>
    </subcellularLocation>
</comment>
<feature type="transmembrane region" description="Helical" evidence="8">
    <location>
        <begin position="80"/>
        <end position="100"/>
    </location>
</feature>
<evidence type="ECO:0000256" key="8">
    <source>
        <dbReference type="SAM" id="Phobius"/>
    </source>
</evidence>
<dbReference type="Pfam" id="PF02028">
    <property type="entry name" value="BCCT"/>
    <property type="match status" value="1"/>
</dbReference>
<dbReference type="GO" id="GO:0005886">
    <property type="term" value="C:plasma membrane"/>
    <property type="evidence" value="ECO:0007669"/>
    <property type="project" value="UniProtKB-SubCell"/>
</dbReference>
<evidence type="ECO:0000256" key="6">
    <source>
        <dbReference type="ARBA" id="ARBA00022989"/>
    </source>
</evidence>
<dbReference type="EMBL" id="CP023284">
    <property type="protein sequence ID" value="ATA52051.1"/>
    <property type="molecule type" value="Genomic_DNA"/>
</dbReference>
<evidence type="ECO:0000256" key="4">
    <source>
        <dbReference type="ARBA" id="ARBA00022475"/>
    </source>
</evidence>
<sequence>MQLIVSAGLIAVVVLWGLVSPASLDRVFSTALADITRNFGWFYLWVVLGLVVLAFFLAFSRFGDLKLGDEDDEPEFSIGAWFAMLFAAGMGIGLVFWGVAEPISHYANPPPGVIPGTPDAAGVAMRYAFFHWGLHPWAIYGIVGLSIAFFSFRRKALPLVSSATEALPWRFVQRLSPAFNVLAVVATAFGVAASLGMGATQINSGLHAAFGTEIGRWTQAVIIVVTTVLFITSAVTGVERGVKWLSMGNLVLAALLALTVLVVGPTIAIVETFTNTLGSYLAEFVRMSLRMNPFRNSSWVADWTLFYWAWWLAWSPFVGLFIARVSRGRTIRQFILGTVIAPTLVGFAWFSVFGGAALNFEIFQGVPLVESVKADVSTTMFVMFKAMPMGGLLSIVATLLVFVFFVTSGDSATLVLGIMSTKGNPNPPARVKITWGVLVAAIALSLLFAGGIKAIQTATIVFALPFAFVILLMALSVTLAIRDDWNAEQKRERELRRKMRQLVNW</sequence>
<evidence type="ECO:0000313" key="9">
    <source>
        <dbReference type="EMBL" id="ATA52051.1"/>
    </source>
</evidence>
<reference evidence="9 10" key="1">
    <citation type="submission" date="2017-09" db="EMBL/GenBank/DDBJ databases">
        <title>The diverse metabolic capabilities of V. boronicumulans make it an excellent choice for continued studies on novel biodegradation.</title>
        <authorList>
            <person name="Sun S."/>
        </authorList>
    </citation>
    <scope>NUCLEOTIDE SEQUENCE [LARGE SCALE GENOMIC DNA]</scope>
    <source>
        <strain evidence="9 10">J1</strain>
    </source>
</reference>
<protein>
    <submittedName>
        <fullName evidence="9">Glycine/betaine ABC transporter permease</fullName>
    </submittedName>
</protein>
<feature type="transmembrane region" description="Helical" evidence="8">
    <location>
        <begin position="134"/>
        <end position="152"/>
    </location>
</feature>
<feature type="transmembrane region" description="Helical" evidence="8">
    <location>
        <begin position="178"/>
        <end position="197"/>
    </location>
</feature>
<evidence type="ECO:0000256" key="5">
    <source>
        <dbReference type="ARBA" id="ARBA00022692"/>
    </source>
</evidence>
<dbReference type="NCBIfam" id="TIGR00842">
    <property type="entry name" value="bcct"/>
    <property type="match status" value="1"/>
</dbReference>
<evidence type="ECO:0000256" key="1">
    <source>
        <dbReference type="ARBA" id="ARBA00004651"/>
    </source>
</evidence>
<dbReference type="PANTHER" id="PTHR30047:SF7">
    <property type="entry name" value="HIGH-AFFINITY CHOLINE TRANSPORT PROTEIN"/>
    <property type="match status" value="1"/>
</dbReference>
<feature type="transmembrane region" description="Helical" evidence="8">
    <location>
        <begin position="305"/>
        <end position="323"/>
    </location>
</feature>
<dbReference type="KEGG" id="vbo:CKY39_01520"/>
<accession>A0A250DD29</accession>
<evidence type="ECO:0000256" key="3">
    <source>
        <dbReference type="ARBA" id="ARBA00022448"/>
    </source>
</evidence>
<keyword evidence="5 8" id="KW-0812">Transmembrane</keyword>
<dbReference type="InterPro" id="IPR018093">
    <property type="entry name" value="BCCT_CS"/>
</dbReference>
<organism evidence="9 10">
    <name type="scientific">Variovorax boronicumulans</name>
    <dbReference type="NCBI Taxonomy" id="436515"/>
    <lineage>
        <taxon>Bacteria</taxon>
        <taxon>Pseudomonadati</taxon>
        <taxon>Pseudomonadota</taxon>
        <taxon>Betaproteobacteria</taxon>
        <taxon>Burkholderiales</taxon>
        <taxon>Comamonadaceae</taxon>
        <taxon>Variovorax</taxon>
    </lineage>
</organism>
<feature type="transmembrane region" description="Helical" evidence="8">
    <location>
        <begin position="40"/>
        <end position="59"/>
    </location>
</feature>
<dbReference type="RefSeq" id="WP_095743209.1">
    <property type="nucleotide sequence ID" value="NZ_CP023284.1"/>
</dbReference>
<feature type="transmembrane region" description="Helical" evidence="8">
    <location>
        <begin position="217"/>
        <end position="238"/>
    </location>
</feature>
<gene>
    <name evidence="9" type="ORF">CKY39_01520</name>
</gene>
<feature type="transmembrane region" description="Helical" evidence="8">
    <location>
        <begin position="250"/>
        <end position="270"/>
    </location>
</feature>
<feature type="transmembrane region" description="Helical" evidence="8">
    <location>
        <begin position="431"/>
        <end position="452"/>
    </location>
</feature>
<keyword evidence="6 8" id="KW-1133">Transmembrane helix</keyword>
<feature type="transmembrane region" description="Helical" evidence="8">
    <location>
        <begin position="458"/>
        <end position="481"/>
    </location>
</feature>
<evidence type="ECO:0000256" key="2">
    <source>
        <dbReference type="ARBA" id="ARBA00005658"/>
    </source>
</evidence>